<accession>A0A139LIP2</accession>
<dbReference type="GO" id="GO:0030313">
    <property type="term" value="C:cell envelope"/>
    <property type="evidence" value="ECO:0007669"/>
    <property type="project" value="UniProtKB-SubCell"/>
</dbReference>
<evidence type="ECO:0000313" key="8">
    <source>
        <dbReference type="Proteomes" id="UP000070319"/>
    </source>
</evidence>
<evidence type="ECO:0000256" key="1">
    <source>
        <dbReference type="ARBA" id="ARBA00004196"/>
    </source>
</evidence>
<feature type="domain" description="Thioredoxin" evidence="6">
    <location>
        <begin position="664"/>
        <end position="819"/>
    </location>
</feature>
<name>A0A139LIP2_9BACE</name>
<evidence type="ECO:0000256" key="2">
    <source>
        <dbReference type="ARBA" id="ARBA00022748"/>
    </source>
</evidence>
<comment type="subcellular location">
    <subcellularLocation>
        <location evidence="1">Cell envelope</location>
    </subcellularLocation>
</comment>
<evidence type="ECO:0000256" key="4">
    <source>
        <dbReference type="ARBA" id="ARBA00023284"/>
    </source>
</evidence>
<comment type="caution">
    <text evidence="7">The sequence shown here is derived from an EMBL/GenBank/DDBJ whole genome shotgun (WGS) entry which is preliminary data.</text>
</comment>
<evidence type="ECO:0000259" key="6">
    <source>
        <dbReference type="PROSITE" id="PS51352"/>
    </source>
</evidence>
<dbReference type="EMBL" id="LTDF01000075">
    <property type="protein sequence ID" value="KXT51312.1"/>
    <property type="molecule type" value="Genomic_DNA"/>
</dbReference>
<sequence>MRKLIFLFLLCIACMLQAQNVIDNPKFKFRSGSIYNITRIERTPDATRLHIHVIFRPHWWVKTGKDTHLEDAITGKKYYITGSENFELEKEVYTPDSGTLDFVLIFPPLPKETKEIHLLESDHDELNTYYISLEKKDAKASLFDKVSGNWMGMDDYYEWAFGIYDSLAVMDNRFYQYEAIRQKGKSMLLTLKDDRGDKVELELTPQKNGLCRIRKDKEPARLYSRDTGSMKAMQVEENESPVFRRDSVCLQGYIAGYDQKLGFTNGLIYVSNDLTREDYPMVVTLQPNGRFECKFEINYPMVSSVVFNNDWLPFYIEPGQTVTMYVDWEAVMARSRARDHYYPLHNVHYMGSTAYIGKALKYVDDLFVFRYEDFSKMQKELTPAQFVERCEPMFRRWSEQADSLVAANRYVGRAARLVRNTARISQGYKMFDFVMDRSYLARENKDNEVLKVKEDSAYYNFLRQMPLNDSIIVADKNFSSFINRLEYMDFARAVGDTTTVEMGKIAYKYPEKSVLTYLKKNGVVLTPEQEKMRKDSEDRAGKTVTREISELIAETKIWEELREKYKDLFEAYRKENEVMNDVSVSIDENQKAEDEKIMRINQFFENQREKSGRLDTIVGYVPLVSQIIALRSLPFDLKQLDREGARSLLDKEKQLINHPFMLAEAERLYAQAFPLQNDSTYALPEGPATEILRNIIKAHAGKALFIDFWATFCGPCRSGIEHTAGLRQQYKDHPEFQFIYITSDRESPEKTYNEYVEKNLKGEACYRIPQADYNYLRQLFHFNGIPHYEWIEKDGTVLRNSPGTYNLEKYLKKRFGNKD</sequence>
<keyword evidence="2" id="KW-0201">Cytochrome c-type biogenesis</keyword>
<dbReference type="AlphaFoldDB" id="A0A139LIP2"/>
<dbReference type="InterPro" id="IPR036249">
    <property type="entry name" value="Thioredoxin-like_sf"/>
</dbReference>
<feature type="chain" id="PRO_5007487285" description="Thioredoxin domain-containing protein" evidence="5">
    <location>
        <begin position="19"/>
        <end position="819"/>
    </location>
</feature>
<dbReference type="RefSeq" id="WP_061435720.1">
    <property type="nucleotide sequence ID" value="NZ_KQ968691.1"/>
</dbReference>
<dbReference type="InterPro" id="IPR017937">
    <property type="entry name" value="Thioredoxin_CS"/>
</dbReference>
<organism evidence="7">
    <name type="scientific">Bacteroides intestinalis</name>
    <dbReference type="NCBI Taxonomy" id="329854"/>
    <lineage>
        <taxon>Bacteria</taxon>
        <taxon>Pseudomonadati</taxon>
        <taxon>Bacteroidota</taxon>
        <taxon>Bacteroidia</taxon>
        <taxon>Bacteroidales</taxon>
        <taxon>Bacteroidaceae</taxon>
        <taxon>Bacteroides</taxon>
    </lineage>
</organism>
<dbReference type="PROSITE" id="PS00194">
    <property type="entry name" value="THIOREDOXIN_1"/>
    <property type="match status" value="1"/>
</dbReference>
<reference evidence="7 8" key="1">
    <citation type="submission" date="2016-02" db="EMBL/GenBank/DDBJ databases">
        <authorList>
            <person name="Wen L."/>
            <person name="He K."/>
            <person name="Yang H."/>
        </authorList>
    </citation>
    <scope>NUCLEOTIDE SEQUENCE [LARGE SCALE GENOMIC DNA]</scope>
    <source>
        <strain evidence="7 8">KLE1704</strain>
    </source>
</reference>
<dbReference type="InterPro" id="IPR013766">
    <property type="entry name" value="Thioredoxin_domain"/>
</dbReference>
<dbReference type="SUPFAM" id="SSF52833">
    <property type="entry name" value="Thioredoxin-like"/>
    <property type="match status" value="1"/>
</dbReference>
<dbReference type="InterPro" id="IPR012336">
    <property type="entry name" value="Thioredoxin-like_fold"/>
</dbReference>
<keyword evidence="5" id="KW-0732">Signal</keyword>
<keyword evidence="3" id="KW-1015">Disulfide bond</keyword>
<dbReference type="InterPro" id="IPR050553">
    <property type="entry name" value="Thioredoxin_ResA/DsbE_sf"/>
</dbReference>
<keyword evidence="4" id="KW-0676">Redox-active center</keyword>
<dbReference type="Pfam" id="PF13905">
    <property type="entry name" value="Thioredoxin_8"/>
    <property type="match status" value="1"/>
</dbReference>
<dbReference type="PANTHER" id="PTHR42852">
    <property type="entry name" value="THIOL:DISULFIDE INTERCHANGE PROTEIN DSBE"/>
    <property type="match status" value="1"/>
</dbReference>
<proteinExistence type="predicted"/>
<evidence type="ECO:0000256" key="5">
    <source>
        <dbReference type="SAM" id="SignalP"/>
    </source>
</evidence>
<dbReference type="GO" id="GO:0017004">
    <property type="term" value="P:cytochrome complex assembly"/>
    <property type="evidence" value="ECO:0007669"/>
    <property type="project" value="UniProtKB-KW"/>
</dbReference>
<dbReference type="Gene3D" id="3.40.30.10">
    <property type="entry name" value="Glutaredoxin"/>
    <property type="match status" value="1"/>
</dbReference>
<dbReference type="PANTHER" id="PTHR42852:SF6">
    <property type="entry name" value="THIOL:DISULFIDE INTERCHANGE PROTEIN DSBE"/>
    <property type="match status" value="1"/>
</dbReference>
<evidence type="ECO:0000256" key="3">
    <source>
        <dbReference type="ARBA" id="ARBA00023157"/>
    </source>
</evidence>
<dbReference type="PATRIC" id="fig|329854.7.peg.2139"/>
<gene>
    <name evidence="7" type="ORF">HMPREF2531_02100</name>
</gene>
<feature type="signal peptide" evidence="5">
    <location>
        <begin position="1"/>
        <end position="18"/>
    </location>
</feature>
<protein>
    <recommendedName>
        <fullName evidence="6">Thioredoxin domain-containing protein</fullName>
    </recommendedName>
</protein>
<dbReference type="Proteomes" id="UP000070319">
    <property type="component" value="Unassembled WGS sequence"/>
</dbReference>
<evidence type="ECO:0000313" key="7">
    <source>
        <dbReference type="EMBL" id="KXT51312.1"/>
    </source>
</evidence>
<dbReference type="PROSITE" id="PS51352">
    <property type="entry name" value="THIOREDOXIN_2"/>
    <property type="match status" value="1"/>
</dbReference>